<protein>
    <recommendedName>
        <fullName evidence="1">Helicase C-terminal domain-containing protein</fullName>
    </recommendedName>
</protein>
<dbReference type="OrthoDB" id="2790700at2759"/>
<evidence type="ECO:0000313" key="3">
    <source>
        <dbReference type="Proteomes" id="UP000186601"/>
    </source>
</evidence>
<dbReference type="CDD" id="cd18785">
    <property type="entry name" value="SF2_C"/>
    <property type="match status" value="1"/>
</dbReference>
<dbReference type="InterPro" id="IPR001650">
    <property type="entry name" value="Helicase_C-like"/>
</dbReference>
<dbReference type="EMBL" id="MLYV02000556">
    <property type="protein sequence ID" value="PSR83599.1"/>
    <property type="molecule type" value="Genomic_DNA"/>
</dbReference>
<sequence>MALISPPPTKRIRLYNSLNWADYNKDSRALFHKDSNLQILLATNSLMVGVDLRNVEDVYIAGIPKHPDEEAQKGGRARRDCTMVTDPRCIVYVAKSDFIAARAVLDEGKSGGKKTTVMDMDMARMLTANCTTLERNRLYKNPPLDTPCTCQKCAAQLLSLSPPSCISSCCMPENAPLPPIKLKWPHPVKQSQRLTKEMRTIGRTKLEELQWEIYFDEDVVRTGFLPPDTFLPEEVIKVVLDRFALINTMRQLEDTTATYIYLRPHQSKLWDLIQQLAITFSELGAAKKKRKKTAVFNLEEDNLLDKEIAPAGVKGIAATTSSTTSSEHTASTNGSVQQALLLKDHG</sequence>
<feature type="domain" description="Helicase C-terminal" evidence="1">
    <location>
        <begin position="1"/>
        <end position="123"/>
    </location>
</feature>
<comment type="caution">
    <text evidence="2">The sequence shown here is derived from an EMBL/GenBank/DDBJ whole genome shotgun (WGS) entry which is preliminary data.</text>
</comment>
<evidence type="ECO:0000259" key="1">
    <source>
        <dbReference type="PROSITE" id="PS51194"/>
    </source>
</evidence>
<gene>
    <name evidence="2" type="ORF">PHLCEN_2v5679</name>
</gene>
<dbReference type="SUPFAM" id="SSF52540">
    <property type="entry name" value="P-loop containing nucleoside triphosphate hydrolases"/>
    <property type="match status" value="1"/>
</dbReference>
<proteinExistence type="predicted"/>
<dbReference type="AlphaFoldDB" id="A0A2R6P1Q4"/>
<keyword evidence="3" id="KW-1185">Reference proteome</keyword>
<dbReference type="Gene3D" id="3.40.50.300">
    <property type="entry name" value="P-loop containing nucleotide triphosphate hydrolases"/>
    <property type="match status" value="1"/>
</dbReference>
<dbReference type="Proteomes" id="UP000186601">
    <property type="component" value="Unassembled WGS sequence"/>
</dbReference>
<evidence type="ECO:0000313" key="2">
    <source>
        <dbReference type="EMBL" id="PSR83599.1"/>
    </source>
</evidence>
<dbReference type="Pfam" id="PF00271">
    <property type="entry name" value="Helicase_C"/>
    <property type="match status" value="1"/>
</dbReference>
<dbReference type="PROSITE" id="PS51194">
    <property type="entry name" value="HELICASE_CTER"/>
    <property type="match status" value="1"/>
</dbReference>
<dbReference type="STRING" id="98765.A0A2R6P1Q4"/>
<name>A0A2R6P1Q4_9APHY</name>
<organism evidence="2 3">
    <name type="scientific">Hermanssonia centrifuga</name>
    <dbReference type="NCBI Taxonomy" id="98765"/>
    <lineage>
        <taxon>Eukaryota</taxon>
        <taxon>Fungi</taxon>
        <taxon>Dikarya</taxon>
        <taxon>Basidiomycota</taxon>
        <taxon>Agaricomycotina</taxon>
        <taxon>Agaricomycetes</taxon>
        <taxon>Polyporales</taxon>
        <taxon>Meruliaceae</taxon>
        <taxon>Hermanssonia</taxon>
    </lineage>
</organism>
<reference evidence="2 3" key="1">
    <citation type="submission" date="2018-02" db="EMBL/GenBank/DDBJ databases">
        <title>Genome sequence of the basidiomycete white-rot fungus Phlebia centrifuga.</title>
        <authorList>
            <person name="Granchi Z."/>
            <person name="Peng M."/>
            <person name="de Vries R.P."/>
            <person name="Hilden K."/>
            <person name="Makela M.R."/>
            <person name="Grigoriev I."/>
            <person name="Riley R."/>
        </authorList>
    </citation>
    <scope>NUCLEOTIDE SEQUENCE [LARGE SCALE GENOMIC DNA]</scope>
    <source>
        <strain evidence="2 3">FBCC195</strain>
    </source>
</reference>
<dbReference type="InterPro" id="IPR027417">
    <property type="entry name" value="P-loop_NTPase"/>
</dbReference>
<accession>A0A2R6P1Q4</accession>